<dbReference type="InterPro" id="IPR004626">
    <property type="entry name" value="RarD"/>
</dbReference>
<organism evidence="10 11">
    <name type="scientific">Tumebacillus flagellatus</name>
    <dbReference type="NCBI Taxonomy" id="1157490"/>
    <lineage>
        <taxon>Bacteria</taxon>
        <taxon>Bacillati</taxon>
        <taxon>Bacillota</taxon>
        <taxon>Bacilli</taxon>
        <taxon>Bacillales</taxon>
        <taxon>Alicyclobacillaceae</taxon>
        <taxon>Tumebacillus</taxon>
    </lineage>
</organism>
<dbReference type="RefSeq" id="WP_038083605.1">
    <property type="nucleotide sequence ID" value="NZ_JMIR01000001.1"/>
</dbReference>
<keyword evidence="7 8" id="KW-0472">Membrane</keyword>
<dbReference type="SUPFAM" id="SSF103481">
    <property type="entry name" value="Multidrug resistance efflux transporter EmrE"/>
    <property type="match status" value="2"/>
</dbReference>
<dbReference type="InterPro" id="IPR000620">
    <property type="entry name" value="EamA_dom"/>
</dbReference>
<dbReference type="STRING" id="1157490.EL26_01570"/>
<keyword evidence="6 8" id="KW-1133">Transmembrane helix</keyword>
<feature type="transmembrane region" description="Helical" evidence="8">
    <location>
        <begin position="123"/>
        <end position="139"/>
    </location>
</feature>
<evidence type="ECO:0000259" key="9">
    <source>
        <dbReference type="Pfam" id="PF00892"/>
    </source>
</evidence>
<dbReference type="Proteomes" id="UP000027931">
    <property type="component" value="Unassembled WGS sequence"/>
</dbReference>
<comment type="similarity">
    <text evidence="2">Belongs to the EamA transporter family.</text>
</comment>
<comment type="caution">
    <text evidence="10">The sequence shown here is derived from an EMBL/GenBank/DDBJ whole genome shotgun (WGS) entry which is preliminary data.</text>
</comment>
<keyword evidence="4" id="KW-1003">Cell membrane</keyword>
<evidence type="ECO:0000256" key="4">
    <source>
        <dbReference type="ARBA" id="ARBA00022475"/>
    </source>
</evidence>
<gene>
    <name evidence="10" type="ORF">EL26_01570</name>
</gene>
<feature type="transmembrane region" description="Helical" evidence="8">
    <location>
        <begin position="261"/>
        <end position="279"/>
    </location>
</feature>
<feature type="transmembrane region" description="Helical" evidence="8">
    <location>
        <begin position="69"/>
        <end position="87"/>
    </location>
</feature>
<feature type="transmembrane region" description="Helical" evidence="8">
    <location>
        <begin position="28"/>
        <end position="49"/>
    </location>
</feature>
<dbReference type="NCBIfam" id="TIGR00688">
    <property type="entry name" value="rarD"/>
    <property type="match status" value="1"/>
</dbReference>
<feature type="domain" description="EamA" evidence="9">
    <location>
        <begin position="3"/>
        <end position="138"/>
    </location>
</feature>
<feature type="transmembrane region" description="Helical" evidence="8">
    <location>
        <begin position="204"/>
        <end position="225"/>
    </location>
</feature>
<comment type="subcellular location">
    <subcellularLocation>
        <location evidence="1">Cell membrane</location>
        <topology evidence="1">Multi-pass membrane protein</topology>
    </subcellularLocation>
</comment>
<keyword evidence="11" id="KW-1185">Reference proteome</keyword>
<evidence type="ECO:0000256" key="6">
    <source>
        <dbReference type="ARBA" id="ARBA00022989"/>
    </source>
</evidence>
<evidence type="ECO:0000313" key="10">
    <source>
        <dbReference type="EMBL" id="KEO85274.1"/>
    </source>
</evidence>
<name>A0A074LWL2_9BACL</name>
<dbReference type="GO" id="GO:0005886">
    <property type="term" value="C:plasma membrane"/>
    <property type="evidence" value="ECO:0007669"/>
    <property type="project" value="UniProtKB-SubCell"/>
</dbReference>
<dbReference type="InterPro" id="IPR037185">
    <property type="entry name" value="EmrE-like"/>
</dbReference>
<feature type="transmembrane region" description="Helical" evidence="8">
    <location>
        <begin position="99"/>
        <end position="116"/>
    </location>
</feature>
<evidence type="ECO:0000256" key="1">
    <source>
        <dbReference type="ARBA" id="ARBA00004651"/>
    </source>
</evidence>
<sequence length="298" mass="33260">MRIGYICAALSYIIWGLLPIYWKTFTEVGAWEILSHRIIWSVVFVLLLVTVMKKWKQLRESFPTWKSRLSITISALLISVNWVIYIWAVNNNHMVEASLGYYINPLVNVFLGVFFLSERLSKWQWGSIGLALIGVLIMAVTYGKFPWVALTLALSFGLYGLSKKKLQLDTVAGLTMETLIVLPFALIYLLGFEHGGTAFGILPGWKIAILLLAGVATAMPLLLFAEGAKRLPLSVMGFFQYISPTLTLILGLALYHEAFTTADLISFAFIWSALVLYTVQITRKNKLSKPASVSAVGK</sequence>
<dbReference type="PANTHER" id="PTHR22911">
    <property type="entry name" value="ACYL-MALONYL CONDENSING ENZYME-RELATED"/>
    <property type="match status" value="1"/>
</dbReference>
<evidence type="ECO:0000256" key="3">
    <source>
        <dbReference type="ARBA" id="ARBA00022448"/>
    </source>
</evidence>
<proteinExistence type="inferred from homology"/>
<dbReference type="eggNOG" id="COG2962">
    <property type="taxonomic scope" value="Bacteria"/>
</dbReference>
<dbReference type="EMBL" id="JMIR01000001">
    <property type="protein sequence ID" value="KEO85274.1"/>
    <property type="molecule type" value="Genomic_DNA"/>
</dbReference>
<feature type="transmembrane region" description="Helical" evidence="8">
    <location>
        <begin position="174"/>
        <end position="192"/>
    </location>
</feature>
<reference evidence="10 11" key="1">
    <citation type="journal article" date="2013" name="Int. J. Syst. Evol. Microbiol.">
        <title>Tumebacillus flagellatus sp. nov., an alpha-amylase/pullulanase-producing bacterium isolated from cassava wastewater.</title>
        <authorList>
            <person name="Wang Q."/>
            <person name="Xie N."/>
            <person name="Qin Y."/>
            <person name="Shen N."/>
            <person name="Zhu J."/>
            <person name="Mi H."/>
            <person name="Huang R."/>
        </authorList>
    </citation>
    <scope>NUCLEOTIDE SEQUENCE [LARGE SCALE GENOMIC DNA]</scope>
    <source>
        <strain evidence="10 11">GST4</strain>
    </source>
</reference>
<feature type="transmembrane region" description="Helical" evidence="8">
    <location>
        <begin position="5"/>
        <end position="22"/>
    </location>
</feature>
<evidence type="ECO:0000256" key="5">
    <source>
        <dbReference type="ARBA" id="ARBA00022692"/>
    </source>
</evidence>
<keyword evidence="5 8" id="KW-0812">Transmembrane</keyword>
<dbReference type="Pfam" id="PF00892">
    <property type="entry name" value="EamA"/>
    <property type="match status" value="2"/>
</dbReference>
<protein>
    <submittedName>
        <fullName evidence="10">Transporter</fullName>
    </submittedName>
</protein>
<evidence type="ECO:0000256" key="7">
    <source>
        <dbReference type="ARBA" id="ARBA00023136"/>
    </source>
</evidence>
<feature type="transmembrane region" description="Helical" evidence="8">
    <location>
        <begin position="237"/>
        <end position="255"/>
    </location>
</feature>
<evidence type="ECO:0000256" key="8">
    <source>
        <dbReference type="SAM" id="Phobius"/>
    </source>
</evidence>
<feature type="domain" description="EamA" evidence="9">
    <location>
        <begin position="148"/>
        <end position="277"/>
    </location>
</feature>
<evidence type="ECO:0000256" key="2">
    <source>
        <dbReference type="ARBA" id="ARBA00007362"/>
    </source>
</evidence>
<accession>A0A074LWL2</accession>
<evidence type="ECO:0000313" key="11">
    <source>
        <dbReference type="Proteomes" id="UP000027931"/>
    </source>
</evidence>
<dbReference type="AlphaFoldDB" id="A0A074LWL2"/>
<keyword evidence="3" id="KW-0813">Transport</keyword>
<dbReference type="PANTHER" id="PTHR22911:SF137">
    <property type="entry name" value="SOLUTE CARRIER FAMILY 35 MEMBER G2-RELATED"/>
    <property type="match status" value="1"/>
</dbReference>